<dbReference type="Gene3D" id="3.10.105.10">
    <property type="entry name" value="Dipeptide-binding Protein, Domain 3"/>
    <property type="match status" value="1"/>
</dbReference>
<dbReference type="GO" id="GO:0015833">
    <property type="term" value="P:peptide transport"/>
    <property type="evidence" value="ECO:0000318"/>
    <property type="project" value="GO_Central"/>
</dbReference>
<dbReference type="PANTHER" id="PTHR30290:SF9">
    <property type="entry name" value="OLIGOPEPTIDE-BINDING PROTEIN APPA"/>
    <property type="match status" value="1"/>
</dbReference>
<keyword evidence="4" id="KW-0812">Transmembrane</keyword>
<dbReference type="InterPro" id="IPR039424">
    <property type="entry name" value="SBP_5"/>
</dbReference>
<dbReference type="HOGENOM" id="CLU_017028_8_6_0"/>
<dbReference type="SUPFAM" id="SSF53850">
    <property type="entry name" value="Periplasmic binding protein-like II"/>
    <property type="match status" value="1"/>
</dbReference>
<keyword evidence="7" id="KW-1185">Reference proteome</keyword>
<keyword evidence="4" id="KW-0472">Membrane</keyword>
<dbReference type="eggNOG" id="COG0747">
    <property type="taxonomic scope" value="Bacteria"/>
</dbReference>
<gene>
    <name evidence="6" type="ordered locus">Caur_1149</name>
</gene>
<comment type="similarity">
    <text evidence="1">Belongs to the bacterial solute-binding protein 5 family.</text>
</comment>
<accession>A9WJA2</accession>
<dbReference type="InParanoid" id="A9WJA2"/>
<dbReference type="EMBL" id="CP000909">
    <property type="protein sequence ID" value="ABY34379.1"/>
    <property type="molecule type" value="Genomic_DNA"/>
</dbReference>
<evidence type="ECO:0000256" key="2">
    <source>
        <dbReference type="ARBA" id="ARBA00022448"/>
    </source>
</evidence>
<dbReference type="PATRIC" id="fig|324602.8.peg.1314"/>
<name>A9WJA2_CHLAA</name>
<dbReference type="STRING" id="324602.Caur_1149"/>
<dbReference type="CDD" id="cd08513">
    <property type="entry name" value="PBP2_thermophilic_Hb8_like"/>
    <property type="match status" value="1"/>
</dbReference>
<evidence type="ECO:0000313" key="6">
    <source>
        <dbReference type="EMBL" id="ABY34379.1"/>
    </source>
</evidence>
<dbReference type="Gene3D" id="3.40.190.10">
    <property type="entry name" value="Periplasmic binding protein-like II"/>
    <property type="match status" value="1"/>
</dbReference>
<dbReference type="FunFam" id="3.10.105.10:FF:000072">
    <property type="entry name" value="Extracellular solute-binding protein family 5"/>
    <property type="match status" value="1"/>
</dbReference>
<dbReference type="GO" id="GO:0043190">
    <property type="term" value="C:ATP-binding cassette (ABC) transporter complex"/>
    <property type="evidence" value="ECO:0007669"/>
    <property type="project" value="InterPro"/>
</dbReference>
<protein>
    <submittedName>
        <fullName evidence="6">Extracellular solute-binding protein family 5</fullName>
    </submittedName>
</protein>
<dbReference type="GO" id="GO:1904680">
    <property type="term" value="F:peptide transmembrane transporter activity"/>
    <property type="evidence" value="ECO:0000318"/>
    <property type="project" value="GO_Central"/>
</dbReference>
<reference evidence="7" key="1">
    <citation type="journal article" date="2011" name="BMC Genomics">
        <title>Complete genome sequence of the filamentous anoxygenic phototrophic bacterium Chloroflexus aurantiacus.</title>
        <authorList>
            <person name="Tang K.H."/>
            <person name="Barry K."/>
            <person name="Chertkov O."/>
            <person name="Dalin E."/>
            <person name="Han C.S."/>
            <person name="Hauser L.J."/>
            <person name="Honchak B.M."/>
            <person name="Karbach L.E."/>
            <person name="Land M.L."/>
            <person name="Lapidus A."/>
            <person name="Larimer F.W."/>
            <person name="Mikhailova N."/>
            <person name="Pitluck S."/>
            <person name="Pierson B.K."/>
            <person name="Blankenship R.E."/>
        </authorList>
    </citation>
    <scope>NUCLEOTIDE SEQUENCE [LARGE SCALE GENOMIC DNA]</scope>
    <source>
        <strain evidence="7">ATCC 29366 / DSM 635 / J-10-fl</strain>
    </source>
</reference>
<keyword evidence="2" id="KW-0813">Transport</keyword>
<sequence>MVPFPCPGVRSELCFCIAFVLYHKVSVGAAQENKRWYNISMHNDYRLRHNRLLFILIMLSVLLAACATLPPPTPTATMLPTATLPPTATPLPRGGTLSIRIAAPVTDLRPWQPRSRGEEHLISLLYSGLMRLDADLWPNPDLAERLDIDVDGRRLTFTLRQNVYWHDGEPLTAADVLFTLEALRSLPETSTALLADLRYIAAASAPDERTVVIELRSRYAPMLSLLAVPILPRHLFAGRDVSQINFLDQPIGSGPFRLRERQADGSLVLERHDQYHHGSPLLDQVMLTVMPETATAQQALRDGQLLVAELPWGAQDALVDVTTLRNGSIPENGVYFLAFNLRPGRPFADVRLRQALATAIDLPRLVETATKGVGVPVGNGALPGSWADLTPPLPAGDLPAAREILDAAGWVLPPGATIRQREGVPLIARLYVRNDDERRLVAARRIAEIAASIGIQIVVEPADFATVILARYVAPYDFDLLLGSWLNGAGDPNFADTMFYDPDDFALFHSSQLEQGPGDTRATRNFVGFNDPVYDEQALIARQLYGREERRSAIAQTQARLASELPYLYLWVDRTAVVINTRVQTLDGPVDLTTPRYLWNIERWYLQ</sequence>
<dbReference type="InterPro" id="IPR030678">
    <property type="entry name" value="Peptide/Ni-bd"/>
</dbReference>
<evidence type="ECO:0000256" key="4">
    <source>
        <dbReference type="SAM" id="Phobius"/>
    </source>
</evidence>
<feature type="transmembrane region" description="Helical" evidence="4">
    <location>
        <begin position="52"/>
        <end position="70"/>
    </location>
</feature>
<proteinExistence type="inferred from homology"/>
<dbReference type="Pfam" id="PF00496">
    <property type="entry name" value="SBP_bac_5"/>
    <property type="match status" value="1"/>
</dbReference>
<dbReference type="PANTHER" id="PTHR30290">
    <property type="entry name" value="PERIPLASMIC BINDING COMPONENT OF ABC TRANSPORTER"/>
    <property type="match status" value="1"/>
</dbReference>
<keyword evidence="4" id="KW-1133">Transmembrane helix</keyword>
<dbReference type="EnsemblBacteria" id="ABY34379">
    <property type="protein sequence ID" value="ABY34379"/>
    <property type="gene ID" value="Caur_1149"/>
</dbReference>
<dbReference type="Proteomes" id="UP000002008">
    <property type="component" value="Chromosome"/>
</dbReference>
<organism evidence="6 7">
    <name type="scientific">Chloroflexus aurantiacus (strain ATCC 29366 / DSM 635 / J-10-fl)</name>
    <dbReference type="NCBI Taxonomy" id="324602"/>
    <lineage>
        <taxon>Bacteria</taxon>
        <taxon>Bacillati</taxon>
        <taxon>Chloroflexota</taxon>
        <taxon>Chloroflexia</taxon>
        <taxon>Chloroflexales</taxon>
        <taxon>Chloroflexineae</taxon>
        <taxon>Chloroflexaceae</taxon>
        <taxon>Chloroflexus</taxon>
    </lineage>
</organism>
<dbReference type="KEGG" id="cau:Caur_1149"/>
<evidence type="ECO:0000256" key="1">
    <source>
        <dbReference type="ARBA" id="ARBA00005695"/>
    </source>
</evidence>
<dbReference type="InterPro" id="IPR000914">
    <property type="entry name" value="SBP_5_dom"/>
</dbReference>
<feature type="domain" description="Solute-binding protein family 5" evidence="5">
    <location>
        <begin position="138"/>
        <end position="502"/>
    </location>
</feature>
<evidence type="ECO:0000256" key="3">
    <source>
        <dbReference type="ARBA" id="ARBA00022729"/>
    </source>
</evidence>
<evidence type="ECO:0000259" key="5">
    <source>
        <dbReference type="Pfam" id="PF00496"/>
    </source>
</evidence>
<dbReference type="PIRSF" id="PIRSF002741">
    <property type="entry name" value="MppA"/>
    <property type="match status" value="1"/>
</dbReference>
<dbReference type="AlphaFoldDB" id="A9WJA2"/>
<evidence type="ECO:0000313" key="7">
    <source>
        <dbReference type="Proteomes" id="UP000002008"/>
    </source>
</evidence>
<dbReference type="GO" id="GO:0042597">
    <property type="term" value="C:periplasmic space"/>
    <property type="evidence" value="ECO:0007669"/>
    <property type="project" value="UniProtKB-ARBA"/>
</dbReference>
<keyword evidence="3" id="KW-0732">Signal</keyword>